<dbReference type="OrthoDB" id="4361625at2759"/>
<dbReference type="AlphaFoldDB" id="A0A9W4I7S4"/>
<reference evidence="2" key="1">
    <citation type="submission" date="2021-07" db="EMBL/GenBank/DDBJ databases">
        <authorList>
            <person name="Branca A.L. A."/>
        </authorList>
    </citation>
    <scope>NUCLEOTIDE SEQUENCE</scope>
</reference>
<dbReference type="InterPro" id="IPR040167">
    <property type="entry name" value="TF_CP2-like"/>
</dbReference>
<accession>A0A9W4I7S4</accession>
<dbReference type="PANTHER" id="PTHR11037">
    <property type="entry name" value="TRANSCRIPTION FACTOR CP2"/>
    <property type="match status" value="1"/>
</dbReference>
<feature type="domain" description="GRHL1/CP2 C-terminal" evidence="1">
    <location>
        <begin position="89"/>
        <end position="155"/>
    </location>
</feature>
<keyword evidence="3" id="KW-1185">Reference proteome</keyword>
<dbReference type="PANTHER" id="PTHR11037:SF20">
    <property type="entry name" value="PROTEIN GRAINYHEAD"/>
    <property type="match status" value="1"/>
</dbReference>
<sequence>MSNFMKAGISKNQDSIPAIPSAYEVVAQLSKEANAESDLHNPGREVRPPKIPRISINYLQVSFPPPQTHSSKSVACFYLQFTQSAKQPQGEYHAIYLANRTSFCLKAKLAEKLQIDSSVISHIIWVNRKGLKVLVDDNMVQHLPEAQTMVADICELPYTQETDDLRAKCSRVEVNLVF</sequence>
<dbReference type="InterPro" id="IPR057520">
    <property type="entry name" value="GRHL1/CP2_C"/>
</dbReference>
<evidence type="ECO:0000313" key="3">
    <source>
        <dbReference type="Proteomes" id="UP001153618"/>
    </source>
</evidence>
<dbReference type="Pfam" id="PF25416">
    <property type="entry name" value="GRHL1_C"/>
    <property type="match status" value="1"/>
</dbReference>
<evidence type="ECO:0000259" key="1">
    <source>
        <dbReference type="Pfam" id="PF25416"/>
    </source>
</evidence>
<dbReference type="GO" id="GO:0001228">
    <property type="term" value="F:DNA-binding transcription activator activity, RNA polymerase II-specific"/>
    <property type="evidence" value="ECO:0007669"/>
    <property type="project" value="TreeGrafter"/>
</dbReference>
<dbReference type="EMBL" id="CAJVOS010000070">
    <property type="protein sequence ID" value="CAG8238246.1"/>
    <property type="molecule type" value="Genomic_DNA"/>
</dbReference>
<dbReference type="GO" id="GO:0005634">
    <property type="term" value="C:nucleus"/>
    <property type="evidence" value="ECO:0007669"/>
    <property type="project" value="TreeGrafter"/>
</dbReference>
<dbReference type="GO" id="GO:0000978">
    <property type="term" value="F:RNA polymerase II cis-regulatory region sequence-specific DNA binding"/>
    <property type="evidence" value="ECO:0007669"/>
    <property type="project" value="TreeGrafter"/>
</dbReference>
<gene>
    <name evidence="2" type="ORF">POLS_LOCUS8483</name>
</gene>
<proteinExistence type="predicted"/>
<comment type="caution">
    <text evidence="2">The sequence shown here is derived from an EMBL/GenBank/DDBJ whole genome shotgun (WGS) entry which is preliminary data.</text>
</comment>
<name>A0A9W4I7S4_PENOL</name>
<protein>
    <recommendedName>
        <fullName evidence="1">GRHL1/CP2 C-terminal domain-containing protein</fullName>
    </recommendedName>
</protein>
<evidence type="ECO:0000313" key="2">
    <source>
        <dbReference type="EMBL" id="CAG8238246.1"/>
    </source>
</evidence>
<dbReference type="Proteomes" id="UP001153618">
    <property type="component" value="Unassembled WGS sequence"/>
</dbReference>
<organism evidence="2 3">
    <name type="scientific">Penicillium olsonii</name>
    <dbReference type="NCBI Taxonomy" id="99116"/>
    <lineage>
        <taxon>Eukaryota</taxon>
        <taxon>Fungi</taxon>
        <taxon>Dikarya</taxon>
        <taxon>Ascomycota</taxon>
        <taxon>Pezizomycotina</taxon>
        <taxon>Eurotiomycetes</taxon>
        <taxon>Eurotiomycetidae</taxon>
        <taxon>Eurotiales</taxon>
        <taxon>Aspergillaceae</taxon>
        <taxon>Penicillium</taxon>
    </lineage>
</organism>